<dbReference type="InterPro" id="IPR021426">
    <property type="entry name" value="DUF3073"/>
</dbReference>
<accession>A0A0Q0U8I1</accession>
<evidence type="ECO:0000256" key="1">
    <source>
        <dbReference type="SAM" id="MobiDB-lite"/>
    </source>
</evidence>
<sequence>MGRGRAKAKQTKVARRLKYSTPDMDLESLQRELAGKAPHSSYEDSADEDYDDPYAEYAYWNEEDQGDK</sequence>
<dbReference type="Proteomes" id="UP000050488">
    <property type="component" value="Unassembled WGS sequence"/>
</dbReference>
<proteinExistence type="predicted"/>
<dbReference type="OrthoDB" id="3217921at2"/>
<name>A0A0Q0U8I1_9CORY</name>
<feature type="compositionally biased region" description="Basic residues" evidence="1">
    <location>
        <begin position="1"/>
        <end position="18"/>
    </location>
</feature>
<dbReference type="RefSeq" id="WP_055178987.1">
    <property type="nucleotide sequence ID" value="NZ_JAUSQY010000001.1"/>
</dbReference>
<protein>
    <recommendedName>
        <fullName evidence="4">DUF3073 domain-containing protein</fullName>
    </recommendedName>
</protein>
<keyword evidence="3" id="KW-1185">Reference proteome</keyword>
<dbReference type="AlphaFoldDB" id="A0A0Q0U8I1"/>
<dbReference type="EMBL" id="LKEV01000008">
    <property type="protein sequence ID" value="KQB83968.1"/>
    <property type="molecule type" value="Genomic_DNA"/>
</dbReference>
<dbReference type="PATRIC" id="fig|1544413.3.peg.2167"/>
<feature type="region of interest" description="Disordered" evidence="1">
    <location>
        <begin position="1"/>
        <end position="55"/>
    </location>
</feature>
<gene>
    <name evidence="2" type="ORF">Clow_02169</name>
</gene>
<feature type="compositionally biased region" description="Acidic residues" evidence="1">
    <location>
        <begin position="44"/>
        <end position="54"/>
    </location>
</feature>
<organism evidence="2 3">
    <name type="scientific">Corynebacterium lowii</name>
    <dbReference type="NCBI Taxonomy" id="1544413"/>
    <lineage>
        <taxon>Bacteria</taxon>
        <taxon>Bacillati</taxon>
        <taxon>Actinomycetota</taxon>
        <taxon>Actinomycetes</taxon>
        <taxon>Mycobacteriales</taxon>
        <taxon>Corynebacteriaceae</taxon>
        <taxon>Corynebacterium</taxon>
    </lineage>
</organism>
<reference evidence="2 3" key="1">
    <citation type="submission" date="2015-10" db="EMBL/GenBank/DDBJ databases">
        <title>Corynebacteirum lowii and Corynebacterium oculi species nova, derived from human clinical disease and and emended description of Corynebacterium mastiditis.</title>
        <authorList>
            <person name="Bernard K."/>
            <person name="Pacheco A.L."/>
            <person name="Mcdougall C."/>
            <person name="Burtx T."/>
            <person name="Weibe D."/>
            <person name="Tyler S."/>
            <person name="Olson A.B."/>
            <person name="Cnockaert M."/>
            <person name="Eguchi H."/>
            <person name="Kuwahara T."/>
            <person name="Nakayama-Imaohji H."/>
            <person name="Boudewijins M."/>
            <person name="Van Hoecke F."/>
            <person name="Bernier A.-M."/>
            <person name="Vandamme P."/>
        </authorList>
    </citation>
    <scope>NUCLEOTIDE SEQUENCE [LARGE SCALE GENOMIC DNA]</scope>
    <source>
        <strain evidence="2 3">NML 130206</strain>
    </source>
</reference>
<evidence type="ECO:0008006" key="4">
    <source>
        <dbReference type="Google" id="ProtNLM"/>
    </source>
</evidence>
<evidence type="ECO:0000313" key="2">
    <source>
        <dbReference type="EMBL" id="KQB83968.1"/>
    </source>
</evidence>
<evidence type="ECO:0000313" key="3">
    <source>
        <dbReference type="Proteomes" id="UP000050488"/>
    </source>
</evidence>
<dbReference type="Pfam" id="PF11273">
    <property type="entry name" value="DUF3073"/>
    <property type="match status" value="1"/>
</dbReference>
<dbReference type="STRING" id="1544413.Clow_02169"/>
<comment type="caution">
    <text evidence="2">The sequence shown here is derived from an EMBL/GenBank/DDBJ whole genome shotgun (WGS) entry which is preliminary data.</text>
</comment>